<dbReference type="InterPro" id="IPR013783">
    <property type="entry name" value="Ig-like_fold"/>
</dbReference>
<keyword evidence="1" id="KW-0812">Transmembrane</keyword>
<evidence type="ECO:0000313" key="3">
    <source>
        <dbReference type="Proteomes" id="UP001144471"/>
    </source>
</evidence>
<dbReference type="InterPro" id="IPR008962">
    <property type="entry name" value="PapD-like_sf"/>
</dbReference>
<evidence type="ECO:0000313" key="2">
    <source>
        <dbReference type="EMBL" id="GLI57858.1"/>
    </source>
</evidence>
<organism evidence="2 3">
    <name type="scientific">Propionigenium maris DSM 9537</name>
    <dbReference type="NCBI Taxonomy" id="1123000"/>
    <lineage>
        <taxon>Bacteria</taxon>
        <taxon>Fusobacteriati</taxon>
        <taxon>Fusobacteriota</taxon>
        <taxon>Fusobacteriia</taxon>
        <taxon>Fusobacteriales</taxon>
        <taxon>Fusobacteriaceae</taxon>
        <taxon>Propionigenium</taxon>
    </lineage>
</organism>
<dbReference type="GO" id="GO:0071555">
    <property type="term" value="P:cell wall organization"/>
    <property type="evidence" value="ECO:0007669"/>
    <property type="project" value="InterPro"/>
</dbReference>
<evidence type="ECO:0008006" key="4">
    <source>
        <dbReference type="Google" id="ProtNLM"/>
    </source>
</evidence>
<keyword evidence="1" id="KW-0472">Membrane</keyword>
<reference evidence="2" key="1">
    <citation type="submission" date="2022-12" db="EMBL/GenBank/DDBJ databases">
        <title>Reference genome sequencing for broad-spectrum identification of bacterial and archaeal isolates by mass spectrometry.</title>
        <authorList>
            <person name="Sekiguchi Y."/>
            <person name="Tourlousse D.M."/>
        </authorList>
    </citation>
    <scope>NUCLEOTIDE SEQUENCE</scope>
    <source>
        <strain evidence="2">10succ1</strain>
    </source>
</reference>
<name>A0A9W6LPJ8_9FUSO</name>
<accession>A0A9W6LPJ8</accession>
<keyword evidence="1" id="KW-1133">Transmembrane helix</keyword>
<comment type="caution">
    <text evidence="2">The sequence shown here is derived from an EMBL/GenBank/DDBJ whole genome shotgun (WGS) entry which is preliminary data.</text>
</comment>
<sequence>MLSRLLWVVSLYIIYSFNILSIELNPVIFRFSLENPKTQELSVINSKDKSARYKVSLQRPENQKDPDLYMGEWVRYYPKILSVPPKSTRVVRFRVTPPKGKTLKDGEYRAYLILEELPKKEDMVTAKENTEKEGNQMDLKLNTMLRYSLSLYGEKGEIKPQLEFEKFKITQDKEKQDRIRLKSKVTNRGNTSQRTAAYITFKKANGEKSKEPTEVVLPICIRENTAIIDVPVDKPEEDIQAVDILIRYWAPNKIGDIVIEQKNVRL</sequence>
<dbReference type="GO" id="GO:0030288">
    <property type="term" value="C:outer membrane-bounded periplasmic space"/>
    <property type="evidence" value="ECO:0007669"/>
    <property type="project" value="InterPro"/>
</dbReference>
<dbReference type="Gene3D" id="2.60.40.10">
    <property type="entry name" value="Immunoglobulins"/>
    <property type="match status" value="1"/>
</dbReference>
<dbReference type="RefSeq" id="WP_281837532.1">
    <property type="nucleotide sequence ID" value="NZ_BSDY01000026.1"/>
</dbReference>
<dbReference type="AlphaFoldDB" id="A0A9W6LPJ8"/>
<evidence type="ECO:0000256" key="1">
    <source>
        <dbReference type="SAM" id="Phobius"/>
    </source>
</evidence>
<dbReference type="EMBL" id="BSDY01000026">
    <property type="protein sequence ID" value="GLI57858.1"/>
    <property type="molecule type" value="Genomic_DNA"/>
</dbReference>
<gene>
    <name evidence="2" type="ORF">PM10SUCC1_33720</name>
</gene>
<dbReference type="SUPFAM" id="SSF49354">
    <property type="entry name" value="PapD-like"/>
    <property type="match status" value="1"/>
</dbReference>
<keyword evidence="3" id="KW-1185">Reference proteome</keyword>
<dbReference type="Proteomes" id="UP001144471">
    <property type="component" value="Unassembled WGS sequence"/>
</dbReference>
<feature type="transmembrane region" description="Helical" evidence="1">
    <location>
        <begin position="6"/>
        <end position="29"/>
    </location>
</feature>
<proteinExistence type="predicted"/>
<protein>
    <recommendedName>
        <fullName evidence="4">Pili assembly chaperone N-terminal domain-containing protein</fullName>
    </recommendedName>
</protein>